<dbReference type="InterPro" id="IPR029044">
    <property type="entry name" value="Nucleotide-diphossugar_trans"/>
</dbReference>
<proteinExistence type="predicted"/>
<dbReference type="GO" id="GO:0016740">
    <property type="term" value="F:transferase activity"/>
    <property type="evidence" value="ECO:0007669"/>
    <property type="project" value="UniProtKB-KW"/>
</dbReference>
<dbReference type="Pfam" id="PF00535">
    <property type="entry name" value="Glycos_transf_2"/>
    <property type="match status" value="1"/>
</dbReference>
<evidence type="ECO:0000313" key="3">
    <source>
        <dbReference type="Proteomes" id="UP000305709"/>
    </source>
</evidence>
<name>A0A5C4NGS4_9RHOB</name>
<keyword evidence="2" id="KW-0808">Transferase</keyword>
<feature type="domain" description="Glycosyltransferase 2-like" evidence="1">
    <location>
        <begin position="10"/>
        <end position="109"/>
    </location>
</feature>
<dbReference type="Gene3D" id="3.90.550.10">
    <property type="entry name" value="Spore Coat Polysaccharide Biosynthesis Protein SpsA, Chain A"/>
    <property type="match status" value="1"/>
</dbReference>
<dbReference type="RefSeq" id="WP_139080486.1">
    <property type="nucleotide sequence ID" value="NZ_VDFV01000003.1"/>
</dbReference>
<dbReference type="PANTHER" id="PTHR43685:SF2">
    <property type="entry name" value="GLYCOSYLTRANSFERASE 2-LIKE DOMAIN-CONTAINING PROTEIN"/>
    <property type="match status" value="1"/>
</dbReference>
<reference evidence="2 3" key="1">
    <citation type="submission" date="2019-06" db="EMBL/GenBank/DDBJ databases">
        <authorList>
            <person name="Jiang L."/>
        </authorList>
    </citation>
    <scope>NUCLEOTIDE SEQUENCE [LARGE SCALE GENOMIC DNA]</scope>
    <source>
        <strain evidence="2 3">YIM 48858</strain>
    </source>
</reference>
<dbReference type="EMBL" id="VDFV01000003">
    <property type="protein sequence ID" value="TNC73803.1"/>
    <property type="molecule type" value="Genomic_DNA"/>
</dbReference>
<protein>
    <submittedName>
        <fullName evidence="2">Glycosyltransferase</fullName>
    </submittedName>
</protein>
<evidence type="ECO:0000313" key="2">
    <source>
        <dbReference type="EMBL" id="TNC73803.1"/>
    </source>
</evidence>
<gene>
    <name evidence="2" type="ORF">FHG71_04835</name>
</gene>
<dbReference type="Proteomes" id="UP000305709">
    <property type="component" value="Unassembled WGS sequence"/>
</dbReference>
<comment type="caution">
    <text evidence="2">The sequence shown here is derived from an EMBL/GenBank/DDBJ whole genome shotgun (WGS) entry which is preliminary data.</text>
</comment>
<dbReference type="PANTHER" id="PTHR43685">
    <property type="entry name" value="GLYCOSYLTRANSFERASE"/>
    <property type="match status" value="1"/>
</dbReference>
<dbReference type="AlphaFoldDB" id="A0A5C4NGS4"/>
<dbReference type="SUPFAM" id="SSF53448">
    <property type="entry name" value="Nucleotide-diphospho-sugar transferases"/>
    <property type="match status" value="1"/>
</dbReference>
<evidence type="ECO:0000259" key="1">
    <source>
        <dbReference type="Pfam" id="PF00535"/>
    </source>
</evidence>
<keyword evidence="3" id="KW-1185">Reference proteome</keyword>
<dbReference type="InterPro" id="IPR001173">
    <property type="entry name" value="Glyco_trans_2-like"/>
</dbReference>
<sequence>MSDPVPPAVSVIVPVYADWDRVPLLLGALAAQTWTDFELLLVDNGPEPWPGPLRSPVQRTRLVHCPQKGSYAARNAGAAEARGEVLAFTDSDCLPSPGWLAGLMAARRDVPELLAGPVEIRPGPRPNPWEIFDTVRGIPQKSFIRHGYAATANLSLPRGVFAALGGFDATRLSGGDAEFCRRARTQGHPLRYVPDAVVDHPARASRQELVTKARRIKGGQVAAGPLRRRVFWTVRSLCPPLREIAAYVVSSHPLGWRLTASAVRLRLWGVEIEELVRLLVLRQTPERR</sequence>
<accession>A0A5C4NGS4</accession>
<dbReference type="InterPro" id="IPR050834">
    <property type="entry name" value="Glycosyltransf_2"/>
</dbReference>
<dbReference type="OrthoDB" id="6653642at2"/>
<organism evidence="2 3">
    <name type="scientific">Rubellimicrobium roseum</name>
    <dbReference type="NCBI Taxonomy" id="687525"/>
    <lineage>
        <taxon>Bacteria</taxon>
        <taxon>Pseudomonadati</taxon>
        <taxon>Pseudomonadota</taxon>
        <taxon>Alphaproteobacteria</taxon>
        <taxon>Rhodobacterales</taxon>
        <taxon>Roseobacteraceae</taxon>
        <taxon>Rubellimicrobium</taxon>
    </lineage>
</organism>
<dbReference type="CDD" id="cd00761">
    <property type="entry name" value="Glyco_tranf_GTA_type"/>
    <property type="match status" value="1"/>
</dbReference>